<gene>
    <name evidence="5" type="primary">rplJ</name>
    <name evidence="6" type="ORF">A3F55_00215</name>
</gene>
<keyword evidence="2 5" id="KW-0689">Ribosomal protein</keyword>
<sequence length="172" mass="18542">MAITKQKKAEIVEKVEGIAKQAKTLVFANFKGLTVAEQNEMRKSLRAQGIGYTVAKKSLLRRALGSAGFEGQMPELEGEVALAYGPYSAEASQGKEDELAPARELGSFVKKFPEHLAFVGGVFGGKFVGREEIISISAIPGMDALRAQFVQLINSPLQRFAVVLNAKAEKGE</sequence>
<keyword evidence="3 5" id="KW-0687">Ribonucleoprotein</keyword>
<dbReference type="Pfam" id="PF00466">
    <property type="entry name" value="Ribosomal_L10"/>
    <property type="match status" value="1"/>
</dbReference>
<proteinExistence type="inferred from homology"/>
<evidence type="ECO:0000256" key="5">
    <source>
        <dbReference type="HAMAP-Rule" id="MF_00362"/>
    </source>
</evidence>
<dbReference type="GO" id="GO:1990904">
    <property type="term" value="C:ribonucleoprotein complex"/>
    <property type="evidence" value="ECO:0007669"/>
    <property type="project" value="UniProtKB-KW"/>
</dbReference>
<dbReference type="InterPro" id="IPR022973">
    <property type="entry name" value="Ribosomal_uL10_bac"/>
</dbReference>
<evidence type="ECO:0000313" key="7">
    <source>
        <dbReference type="Proteomes" id="UP000178091"/>
    </source>
</evidence>
<dbReference type="SUPFAM" id="SSF160369">
    <property type="entry name" value="Ribosomal protein L10-like"/>
    <property type="match status" value="1"/>
</dbReference>
<evidence type="ECO:0000256" key="1">
    <source>
        <dbReference type="ARBA" id="ARBA00008889"/>
    </source>
</evidence>
<dbReference type="Proteomes" id="UP000178091">
    <property type="component" value="Unassembled WGS sequence"/>
</dbReference>
<dbReference type="CDD" id="cd05797">
    <property type="entry name" value="Ribosomal_L10"/>
    <property type="match status" value="1"/>
</dbReference>
<dbReference type="NCBIfam" id="NF000955">
    <property type="entry name" value="PRK00099.1-1"/>
    <property type="match status" value="1"/>
</dbReference>
<evidence type="ECO:0000313" key="6">
    <source>
        <dbReference type="EMBL" id="OGC84389.1"/>
    </source>
</evidence>
<dbReference type="InterPro" id="IPR001790">
    <property type="entry name" value="Ribosomal_uL10"/>
</dbReference>
<evidence type="ECO:0000256" key="3">
    <source>
        <dbReference type="ARBA" id="ARBA00023274"/>
    </source>
</evidence>
<name>A0A1F4XRM6_9BACT</name>
<comment type="subunit">
    <text evidence="5">Part of the ribosomal stalk of the 50S ribosomal subunit. The N-terminus interacts with L11 and the large rRNA to form the base of the stalk. The C-terminus forms an elongated spine to which L12 dimers bind in a sequential fashion forming a multimeric L10(L12)X complex.</text>
</comment>
<comment type="caution">
    <text evidence="6">The sequence shown here is derived from an EMBL/GenBank/DDBJ whole genome shotgun (WGS) entry which is preliminary data.</text>
</comment>
<keyword evidence="5" id="KW-0694">RNA-binding</keyword>
<dbReference type="GO" id="GO:0006412">
    <property type="term" value="P:translation"/>
    <property type="evidence" value="ECO:0007669"/>
    <property type="project" value="UniProtKB-UniRule"/>
</dbReference>
<evidence type="ECO:0000256" key="4">
    <source>
        <dbReference type="ARBA" id="ARBA00035202"/>
    </source>
</evidence>
<comment type="function">
    <text evidence="5">Forms part of the ribosomal stalk, playing a central role in the interaction of the ribosome with GTP-bound translation factors.</text>
</comment>
<dbReference type="AlphaFoldDB" id="A0A1F4XRM6"/>
<dbReference type="InterPro" id="IPR047865">
    <property type="entry name" value="Ribosomal_uL10_bac_type"/>
</dbReference>
<dbReference type="Gene3D" id="3.30.70.1730">
    <property type="match status" value="1"/>
</dbReference>
<dbReference type="InterPro" id="IPR043141">
    <property type="entry name" value="Ribosomal_uL10-like_sf"/>
</dbReference>
<evidence type="ECO:0000256" key="2">
    <source>
        <dbReference type="ARBA" id="ARBA00022980"/>
    </source>
</evidence>
<dbReference type="EMBL" id="MEWW01000016">
    <property type="protein sequence ID" value="OGC84389.1"/>
    <property type="molecule type" value="Genomic_DNA"/>
</dbReference>
<dbReference type="GO" id="GO:0070180">
    <property type="term" value="F:large ribosomal subunit rRNA binding"/>
    <property type="evidence" value="ECO:0007669"/>
    <property type="project" value="UniProtKB-UniRule"/>
</dbReference>
<dbReference type="PANTHER" id="PTHR11560">
    <property type="entry name" value="39S RIBOSOMAL PROTEIN L10, MITOCHONDRIAL"/>
    <property type="match status" value="1"/>
</dbReference>
<keyword evidence="5" id="KW-0699">rRNA-binding</keyword>
<comment type="similarity">
    <text evidence="1 5">Belongs to the universal ribosomal protein uL10 family.</text>
</comment>
<organism evidence="6 7">
    <name type="scientific">Candidatus Adlerbacteria bacterium RIFCSPHIGHO2_12_FULL_53_18</name>
    <dbReference type="NCBI Taxonomy" id="1797242"/>
    <lineage>
        <taxon>Bacteria</taxon>
        <taxon>Candidatus Adleribacteriota</taxon>
    </lineage>
</organism>
<dbReference type="HAMAP" id="MF_00362">
    <property type="entry name" value="Ribosomal_uL10"/>
    <property type="match status" value="1"/>
</dbReference>
<reference evidence="6 7" key="1">
    <citation type="journal article" date="2016" name="Nat. Commun.">
        <title>Thousands of microbial genomes shed light on interconnected biogeochemical processes in an aquifer system.</title>
        <authorList>
            <person name="Anantharaman K."/>
            <person name="Brown C.T."/>
            <person name="Hug L.A."/>
            <person name="Sharon I."/>
            <person name="Castelle C.J."/>
            <person name="Probst A.J."/>
            <person name="Thomas B.C."/>
            <person name="Singh A."/>
            <person name="Wilkins M.J."/>
            <person name="Karaoz U."/>
            <person name="Brodie E.L."/>
            <person name="Williams K.H."/>
            <person name="Hubbard S.S."/>
            <person name="Banfield J.F."/>
        </authorList>
    </citation>
    <scope>NUCLEOTIDE SEQUENCE [LARGE SCALE GENOMIC DNA]</scope>
</reference>
<accession>A0A1F4XRM6</accession>
<protein>
    <recommendedName>
        <fullName evidence="4 5">Large ribosomal subunit protein uL10</fullName>
    </recommendedName>
</protein>
<dbReference type="GO" id="GO:0005840">
    <property type="term" value="C:ribosome"/>
    <property type="evidence" value="ECO:0007669"/>
    <property type="project" value="UniProtKB-KW"/>
</dbReference>